<protein>
    <submittedName>
        <fullName evidence="1">Uncharacterized protein</fullName>
    </submittedName>
</protein>
<dbReference type="AlphaFoldDB" id="A0AAC9AX64"/>
<sequence>MSVTIREPGGYRVHKADAVRLTKPHPTFAAAEREAKRLVGLYPDHSYIVAQEVARVMPGER</sequence>
<organism evidence="1 2">
    <name type="scientific">Sphingopyxis macrogoltabida</name>
    <name type="common">Sphingomonas macrogoltabidus</name>
    <dbReference type="NCBI Taxonomy" id="33050"/>
    <lineage>
        <taxon>Bacteria</taxon>
        <taxon>Pseudomonadati</taxon>
        <taxon>Pseudomonadota</taxon>
        <taxon>Alphaproteobacteria</taxon>
        <taxon>Sphingomonadales</taxon>
        <taxon>Sphingomonadaceae</taxon>
        <taxon>Sphingopyxis</taxon>
    </lineage>
</organism>
<dbReference type="Proteomes" id="UP000076088">
    <property type="component" value="Chromosome"/>
</dbReference>
<reference evidence="1 2" key="2">
    <citation type="journal article" date="2016" name="Genome Announc.">
        <title>Complete Genome Sequence of Sphingopyxis macrogoltabida Strain 203N (NBRC 111659), a Polyethylene Glycol Degrader.</title>
        <authorList>
            <person name="Ohtsubo Y."/>
            <person name="Nonoyama S."/>
            <person name="Nagata Y."/>
            <person name="Numata M."/>
            <person name="Tsuchikane K."/>
            <person name="Hosoyama A."/>
            <person name="Yamazoe A."/>
            <person name="Tsuda M."/>
            <person name="Fujita N."/>
            <person name="Kawai F."/>
        </authorList>
    </citation>
    <scope>NUCLEOTIDE SEQUENCE [LARGE SCALE GENOMIC DNA]</scope>
    <source>
        <strain evidence="1 2">203N</strain>
    </source>
</reference>
<dbReference type="EMBL" id="CP013344">
    <property type="protein sequence ID" value="AMU91582.1"/>
    <property type="molecule type" value="Genomic_DNA"/>
</dbReference>
<keyword evidence="2" id="KW-1185">Reference proteome</keyword>
<evidence type="ECO:0000313" key="1">
    <source>
        <dbReference type="EMBL" id="AMU91582.1"/>
    </source>
</evidence>
<gene>
    <name evidence="1" type="ORF">ATM17_21440</name>
</gene>
<name>A0AAC9AX64_SPHMC</name>
<dbReference type="RefSeq" id="WP_054731602.1">
    <property type="nucleotide sequence ID" value="NZ_CP009429.1"/>
</dbReference>
<accession>A0AAC9AX64</accession>
<reference evidence="2" key="1">
    <citation type="submission" date="2015-11" db="EMBL/GenBank/DDBJ databases">
        <title>Complete genome sequence of a polyethylene-glycol degrader Sphingopyxis macrogoltabida 203N (NBRC 111659).</title>
        <authorList>
            <person name="Yoshiyuki O."/>
            <person name="Shouta N."/>
            <person name="Nagata Y."/>
            <person name="Numata M."/>
            <person name="Tsuchikane K."/>
            <person name="Hosoyama A."/>
            <person name="Yamazoe A."/>
            <person name="Tsuda M."/>
            <person name="Fujita N."/>
            <person name="Kawai F."/>
        </authorList>
    </citation>
    <scope>NUCLEOTIDE SEQUENCE [LARGE SCALE GENOMIC DNA]</scope>
    <source>
        <strain evidence="2">203N</strain>
    </source>
</reference>
<dbReference type="KEGG" id="smaz:LH19_20850"/>
<evidence type="ECO:0000313" key="2">
    <source>
        <dbReference type="Proteomes" id="UP000076088"/>
    </source>
</evidence>
<proteinExistence type="predicted"/>